<sequence length="188" mass="19312">MSRVTERAVERYEVPSLLVNAGLVVGASAVVALAARFAIPLPGTPVPLSLVNFAVLLVGLTLGAKRGCAAMLLYLAEGLAGLPVFSPTGPGGIAQMLGPTGGYLIAYPAVAFLAGWAFNAGKNDFNGALIGATAGELLLFALGVNWLVVLFHVPLAQAAAWGLYPFLAAEVLKVVSAAGIASRWRLTR</sequence>
<gene>
    <name evidence="4" type="ORF">HYX28_07640</name>
</gene>
<feature type="transmembrane region" description="Helical" evidence="3">
    <location>
        <begin position="71"/>
        <end position="89"/>
    </location>
</feature>
<dbReference type="PANTHER" id="PTHR34295:SF1">
    <property type="entry name" value="BIOTIN TRANSPORTER BIOY"/>
    <property type="match status" value="1"/>
</dbReference>
<name>A0A932ER99_9BACT</name>
<dbReference type="PANTHER" id="PTHR34295">
    <property type="entry name" value="BIOTIN TRANSPORTER BIOY"/>
    <property type="match status" value="1"/>
</dbReference>
<keyword evidence="3" id="KW-0812">Transmembrane</keyword>
<keyword evidence="3" id="KW-1133">Transmembrane helix</keyword>
<organism evidence="4 5">
    <name type="scientific">Candidatus Korobacter versatilis</name>
    <dbReference type="NCBI Taxonomy" id="658062"/>
    <lineage>
        <taxon>Bacteria</taxon>
        <taxon>Pseudomonadati</taxon>
        <taxon>Acidobacteriota</taxon>
        <taxon>Terriglobia</taxon>
        <taxon>Terriglobales</taxon>
        <taxon>Candidatus Korobacteraceae</taxon>
        <taxon>Candidatus Korobacter</taxon>
    </lineage>
</organism>
<dbReference type="GO" id="GO:0005886">
    <property type="term" value="C:plasma membrane"/>
    <property type="evidence" value="ECO:0007669"/>
    <property type="project" value="UniProtKB-SubCell"/>
</dbReference>
<dbReference type="GO" id="GO:0015225">
    <property type="term" value="F:biotin transmembrane transporter activity"/>
    <property type="evidence" value="ECO:0007669"/>
    <property type="project" value="UniProtKB-UniRule"/>
</dbReference>
<dbReference type="PIRSF" id="PIRSF016661">
    <property type="entry name" value="BioY"/>
    <property type="match status" value="1"/>
</dbReference>
<comment type="caution">
    <text evidence="4">The sequence shown here is derived from an EMBL/GenBank/DDBJ whole genome shotgun (WGS) entry which is preliminary data.</text>
</comment>
<feature type="transmembrane region" description="Helical" evidence="3">
    <location>
        <begin position="101"/>
        <end position="121"/>
    </location>
</feature>
<evidence type="ECO:0000256" key="1">
    <source>
        <dbReference type="ARBA" id="ARBA00010692"/>
    </source>
</evidence>
<proteinExistence type="inferred from homology"/>
<keyword evidence="2 3" id="KW-0472">Membrane</keyword>
<comment type="similarity">
    <text evidence="1 2">Belongs to the BioY family.</text>
</comment>
<keyword evidence="2" id="KW-0813">Transport</keyword>
<dbReference type="AlphaFoldDB" id="A0A932ER99"/>
<dbReference type="Pfam" id="PF02632">
    <property type="entry name" value="BioY"/>
    <property type="match status" value="1"/>
</dbReference>
<keyword evidence="2" id="KW-1003">Cell membrane</keyword>
<feature type="transmembrane region" description="Helical" evidence="3">
    <location>
        <begin position="17"/>
        <end position="39"/>
    </location>
</feature>
<protein>
    <recommendedName>
        <fullName evidence="2">Biotin transporter</fullName>
    </recommendedName>
</protein>
<evidence type="ECO:0000256" key="2">
    <source>
        <dbReference type="PIRNR" id="PIRNR016661"/>
    </source>
</evidence>
<dbReference type="Gene3D" id="1.10.1760.20">
    <property type="match status" value="1"/>
</dbReference>
<reference evidence="4" key="1">
    <citation type="submission" date="2020-07" db="EMBL/GenBank/DDBJ databases">
        <title>Huge and variable diversity of episymbiotic CPR bacteria and DPANN archaea in groundwater ecosystems.</title>
        <authorList>
            <person name="He C.Y."/>
            <person name="Keren R."/>
            <person name="Whittaker M."/>
            <person name="Farag I.F."/>
            <person name="Doudna J."/>
            <person name="Cate J.H.D."/>
            <person name="Banfield J.F."/>
        </authorList>
    </citation>
    <scope>NUCLEOTIDE SEQUENCE</scope>
    <source>
        <strain evidence="4">NC_groundwater_580_Pr5_B-0.1um_64_19</strain>
    </source>
</reference>
<evidence type="ECO:0000313" key="4">
    <source>
        <dbReference type="EMBL" id="MBI2678640.1"/>
    </source>
</evidence>
<dbReference type="InterPro" id="IPR003784">
    <property type="entry name" value="BioY"/>
</dbReference>
<dbReference type="Proteomes" id="UP000779809">
    <property type="component" value="Unassembled WGS sequence"/>
</dbReference>
<feature type="transmembrane region" description="Helical" evidence="3">
    <location>
        <begin position="45"/>
        <end position="64"/>
    </location>
</feature>
<evidence type="ECO:0000256" key="3">
    <source>
        <dbReference type="SAM" id="Phobius"/>
    </source>
</evidence>
<dbReference type="EMBL" id="JACPNR010000009">
    <property type="protein sequence ID" value="MBI2678640.1"/>
    <property type="molecule type" value="Genomic_DNA"/>
</dbReference>
<feature type="transmembrane region" description="Helical" evidence="3">
    <location>
        <begin position="159"/>
        <end position="181"/>
    </location>
</feature>
<accession>A0A932ER99</accession>
<evidence type="ECO:0000313" key="5">
    <source>
        <dbReference type="Proteomes" id="UP000779809"/>
    </source>
</evidence>
<comment type="subcellular location">
    <subcellularLocation>
        <location evidence="2">Cell membrane</location>
        <topology evidence="2">Multi-pass membrane protein</topology>
    </subcellularLocation>
</comment>
<feature type="transmembrane region" description="Helical" evidence="3">
    <location>
        <begin position="128"/>
        <end position="153"/>
    </location>
</feature>